<comment type="similarity">
    <text evidence="2">Belongs to the MAPRE family.</text>
</comment>
<dbReference type="InterPro" id="IPR027328">
    <property type="entry name" value="MAPRE"/>
</dbReference>
<keyword evidence="7" id="KW-0206">Cytoskeleton</keyword>
<keyword evidence="5 9" id="KW-0493">Microtubule</keyword>
<accession>A0A2T9XY26</accession>
<evidence type="ECO:0000256" key="5">
    <source>
        <dbReference type="ARBA" id="ARBA00022701"/>
    </source>
</evidence>
<dbReference type="OrthoDB" id="2119228at2759"/>
<feature type="region of interest" description="Disordered" evidence="10">
    <location>
        <begin position="122"/>
        <end position="191"/>
    </location>
</feature>
<keyword evidence="3" id="KW-0963">Cytoplasm</keyword>
<dbReference type="PROSITE" id="PS50021">
    <property type="entry name" value="CH"/>
    <property type="match status" value="1"/>
</dbReference>
<dbReference type="InterPro" id="IPR004953">
    <property type="entry name" value="EB1_C"/>
</dbReference>
<dbReference type="GO" id="GO:0030473">
    <property type="term" value="P:nuclear migration along microtubule"/>
    <property type="evidence" value="ECO:0007669"/>
    <property type="project" value="UniProtKB-ARBA"/>
</dbReference>
<dbReference type="SUPFAM" id="SSF47576">
    <property type="entry name" value="Calponin-homology domain, CH-domain"/>
    <property type="match status" value="1"/>
</dbReference>
<comment type="subcellular location">
    <subcellularLocation>
        <location evidence="1">Cytoplasm</location>
        <location evidence="1">Cytoskeleton</location>
    </subcellularLocation>
</comment>
<keyword evidence="8" id="KW-0131">Cell cycle</keyword>
<dbReference type="GO" id="GO:0051010">
    <property type="term" value="F:microtubule plus-end binding"/>
    <property type="evidence" value="ECO:0007669"/>
    <property type="project" value="UniProtKB-ARBA"/>
</dbReference>
<dbReference type="GO" id="GO:0035371">
    <property type="term" value="C:microtubule plus-end"/>
    <property type="evidence" value="ECO:0007669"/>
    <property type="project" value="UniProtKB-ARBA"/>
</dbReference>
<dbReference type="GO" id="GO:0072686">
    <property type="term" value="C:mitotic spindle"/>
    <property type="evidence" value="ECO:0007669"/>
    <property type="project" value="UniProtKB-ARBA"/>
</dbReference>
<feature type="compositionally biased region" description="Low complexity" evidence="10">
    <location>
        <begin position="128"/>
        <end position="147"/>
    </location>
</feature>
<evidence type="ECO:0000256" key="10">
    <source>
        <dbReference type="SAM" id="MobiDB-lite"/>
    </source>
</evidence>
<feature type="domain" description="Calponin-homology (CH)" evidence="11">
    <location>
        <begin position="2"/>
        <end position="103"/>
    </location>
</feature>
<dbReference type="InterPro" id="IPR036133">
    <property type="entry name" value="EB1_C_sf"/>
</dbReference>
<evidence type="ECO:0000259" key="12">
    <source>
        <dbReference type="PROSITE" id="PS51230"/>
    </source>
</evidence>
<sequence length="276" mass="30994">MSRSRTELLAWVNELLQTNYSKIEQLGSGAAYCQIIDSIYGDVPLKRVKFNPTQEYEYLNNLKILQSSFVAHSIDRRLEVARLAKLKFQENYELLQWLRNFWEAENPGQEYDAPARRRGQVINTLGNSSPRPGSSASSAKNSIHSTSRYVPGSSRPVARTTNPKTSTPAARKVVSNNAATAPRNAPSPSVQSAALTEANNQIVELRGLLSTSEEERGYYYSKLRSVEAILQQHEQSPSDDIRDFTTEFDQEPDDKLSYSEIHNGLSGMAINEEETF</sequence>
<comment type="caution">
    <text evidence="13">The sequence shown here is derived from an EMBL/GenBank/DDBJ whole genome shotgun (WGS) entry which is preliminary data.</text>
</comment>
<evidence type="ECO:0000256" key="1">
    <source>
        <dbReference type="ARBA" id="ARBA00004245"/>
    </source>
</evidence>
<feature type="compositionally biased region" description="Polar residues" evidence="10">
    <location>
        <begin position="159"/>
        <end position="179"/>
    </location>
</feature>
<keyword evidence="6" id="KW-0498">Mitosis</keyword>
<evidence type="ECO:0000256" key="8">
    <source>
        <dbReference type="ARBA" id="ARBA00023306"/>
    </source>
</evidence>
<dbReference type="InterPro" id="IPR036872">
    <property type="entry name" value="CH_dom_sf"/>
</dbReference>
<evidence type="ECO:0008006" key="15">
    <source>
        <dbReference type="Google" id="ProtNLM"/>
    </source>
</evidence>
<evidence type="ECO:0000256" key="7">
    <source>
        <dbReference type="ARBA" id="ARBA00023212"/>
    </source>
</evidence>
<evidence type="ECO:0000313" key="13">
    <source>
        <dbReference type="EMBL" id="PVU84973.1"/>
    </source>
</evidence>
<gene>
    <name evidence="13" type="ORF">BB560_007202</name>
</gene>
<keyword evidence="4" id="KW-0132">Cell division</keyword>
<evidence type="ECO:0000259" key="11">
    <source>
        <dbReference type="PROSITE" id="PS50021"/>
    </source>
</evidence>
<reference evidence="13 14" key="1">
    <citation type="journal article" date="2018" name="MBio">
        <title>Comparative Genomics Reveals the Core Gene Toolbox for the Fungus-Insect Symbiosis.</title>
        <authorList>
            <person name="Wang Y."/>
            <person name="Stata M."/>
            <person name="Wang W."/>
            <person name="Stajich J.E."/>
            <person name="White M.M."/>
            <person name="Moncalvo J.M."/>
        </authorList>
    </citation>
    <scope>NUCLEOTIDE SEQUENCE [LARGE SCALE GENOMIC DNA]</scope>
    <source>
        <strain evidence="13 14">SC-DP-2</strain>
    </source>
</reference>
<feature type="domain" description="EB1 C-terminal" evidence="12">
    <location>
        <begin position="187"/>
        <end position="276"/>
    </location>
</feature>
<organism evidence="13 14">
    <name type="scientific">Smittium megazygosporum</name>
    <dbReference type="NCBI Taxonomy" id="133381"/>
    <lineage>
        <taxon>Eukaryota</taxon>
        <taxon>Fungi</taxon>
        <taxon>Fungi incertae sedis</taxon>
        <taxon>Zoopagomycota</taxon>
        <taxon>Kickxellomycotina</taxon>
        <taxon>Harpellomycetes</taxon>
        <taxon>Harpellales</taxon>
        <taxon>Legeriomycetaceae</taxon>
        <taxon>Smittium</taxon>
    </lineage>
</organism>
<dbReference type="FunFam" id="1.10.418.10:FF:000028">
    <property type="entry name" value="RP/EB family microtubule-associated protein"/>
    <property type="match status" value="1"/>
</dbReference>
<dbReference type="EMBL" id="MBFS01003767">
    <property type="protein sequence ID" value="PVU84973.1"/>
    <property type="molecule type" value="Genomic_DNA"/>
</dbReference>
<dbReference type="PANTHER" id="PTHR10623">
    <property type="entry name" value="MICROTUBULE-ASSOCIATED PROTEIN RP/EB FAMILY MEMBER"/>
    <property type="match status" value="1"/>
</dbReference>
<keyword evidence="14" id="KW-1185">Reference proteome</keyword>
<evidence type="ECO:0000256" key="4">
    <source>
        <dbReference type="ARBA" id="ARBA00022618"/>
    </source>
</evidence>
<evidence type="ECO:0000256" key="2">
    <source>
        <dbReference type="ARBA" id="ARBA00010729"/>
    </source>
</evidence>
<protein>
    <recommendedName>
        <fullName evidence="15">Calponin-homology (CH) domain-containing protein</fullName>
    </recommendedName>
</protein>
<evidence type="ECO:0000256" key="9">
    <source>
        <dbReference type="PROSITE-ProRule" id="PRU00576"/>
    </source>
</evidence>
<evidence type="ECO:0000313" key="14">
    <source>
        <dbReference type="Proteomes" id="UP000245609"/>
    </source>
</evidence>
<dbReference type="SUPFAM" id="SSF140612">
    <property type="entry name" value="EB1 dimerisation domain-like"/>
    <property type="match status" value="1"/>
</dbReference>
<dbReference type="GO" id="GO:0035372">
    <property type="term" value="P:protein localization to microtubule"/>
    <property type="evidence" value="ECO:0007669"/>
    <property type="project" value="UniProtKB-ARBA"/>
</dbReference>
<dbReference type="STRING" id="133381.A0A2T9XY26"/>
<evidence type="ECO:0000256" key="6">
    <source>
        <dbReference type="ARBA" id="ARBA00022776"/>
    </source>
</evidence>
<dbReference type="AlphaFoldDB" id="A0A2T9XY26"/>
<dbReference type="InterPro" id="IPR001715">
    <property type="entry name" value="CH_dom"/>
</dbReference>
<dbReference type="PROSITE" id="PS51230">
    <property type="entry name" value="EB1_C"/>
    <property type="match status" value="1"/>
</dbReference>
<dbReference type="Gene3D" id="1.10.418.10">
    <property type="entry name" value="Calponin-like domain"/>
    <property type="match status" value="1"/>
</dbReference>
<dbReference type="Pfam" id="PF00307">
    <property type="entry name" value="CH"/>
    <property type="match status" value="1"/>
</dbReference>
<dbReference type="Proteomes" id="UP000245609">
    <property type="component" value="Unassembled WGS sequence"/>
</dbReference>
<dbReference type="GO" id="GO:0051301">
    <property type="term" value="P:cell division"/>
    <property type="evidence" value="ECO:0007669"/>
    <property type="project" value="UniProtKB-KW"/>
</dbReference>
<proteinExistence type="inferred from homology"/>
<evidence type="ECO:0000256" key="3">
    <source>
        <dbReference type="ARBA" id="ARBA00022490"/>
    </source>
</evidence>
<name>A0A2T9XY26_9FUNG</name>
<dbReference type="Gene3D" id="1.20.5.1430">
    <property type="match status" value="1"/>
</dbReference>